<gene>
    <name evidence="1" type="ORF">BdWA1_002234</name>
</gene>
<reference evidence="1" key="1">
    <citation type="journal article" date="2023" name="Nat. Microbiol.">
        <title>Babesia duncani multi-omics identifies virulence factors and drug targets.</title>
        <authorList>
            <person name="Singh P."/>
            <person name="Lonardi S."/>
            <person name="Liang Q."/>
            <person name="Vydyam P."/>
            <person name="Khabirova E."/>
            <person name="Fang T."/>
            <person name="Gihaz S."/>
            <person name="Thekkiniath J."/>
            <person name="Munshi M."/>
            <person name="Abel S."/>
            <person name="Ciampossin L."/>
            <person name="Batugedara G."/>
            <person name="Gupta M."/>
            <person name="Lu X.M."/>
            <person name="Lenz T."/>
            <person name="Chakravarty S."/>
            <person name="Cornillot E."/>
            <person name="Hu Y."/>
            <person name="Ma W."/>
            <person name="Gonzalez L.M."/>
            <person name="Sanchez S."/>
            <person name="Estrada K."/>
            <person name="Sanchez-Flores A."/>
            <person name="Montero E."/>
            <person name="Harb O.S."/>
            <person name="Le Roch K.G."/>
            <person name="Mamoun C.B."/>
        </authorList>
    </citation>
    <scope>NUCLEOTIDE SEQUENCE</scope>
    <source>
        <strain evidence="1">WA1</strain>
    </source>
</reference>
<name>A0AAD9PLJ9_9APIC</name>
<dbReference type="KEGG" id="bdw:94336532"/>
<evidence type="ECO:0000313" key="1">
    <source>
        <dbReference type="EMBL" id="KAK2196984.1"/>
    </source>
</evidence>
<dbReference type="RefSeq" id="XP_067803826.1">
    <property type="nucleotide sequence ID" value="XM_067947262.1"/>
</dbReference>
<proteinExistence type="predicted"/>
<accession>A0AAD9PLJ9</accession>
<organism evidence="1 2">
    <name type="scientific">Babesia duncani</name>
    <dbReference type="NCBI Taxonomy" id="323732"/>
    <lineage>
        <taxon>Eukaryota</taxon>
        <taxon>Sar</taxon>
        <taxon>Alveolata</taxon>
        <taxon>Apicomplexa</taxon>
        <taxon>Aconoidasida</taxon>
        <taxon>Piroplasmida</taxon>
        <taxon>Babesiidae</taxon>
        <taxon>Babesia</taxon>
    </lineage>
</organism>
<dbReference type="Proteomes" id="UP001214638">
    <property type="component" value="Unassembled WGS sequence"/>
</dbReference>
<evidence type="ECO:0000313" key="2">
    <source>
        <dbReference type="Proteomes" id="UP001214638"/>
    </source>
</evidence>
<comment type="caution">
    <text evidence="1">The sequence shown here is derived from an EMBL/GenBank/DDBJ whole genome shotgun (WGS) entry which is preliminary data.</text>
</comment>
<dbReference type="EMBL" id="JALLKP010000002">
    <property type="protein sequence ID" value="KAK2196984.1"/>
    <property type="molecule type" value="Genomic_DNA"/>
</dbReference>
<protein>
    <submittedName>
        <fullName evidence="1">Uncharacterized protein</fullName>
    </submittedName>
</protein>
<dbReference type="GeneID" id="94336532"/>
<dbReference type="AlphaFoldDB" id="A0AAD9PLJ9"/>
<keyword evidence="2" id="KW-1185">Reference proteome</keyword>
<sequence>MAVFGMSPPESLYTYLYARSSYCSWNVLVDACILFSRNVHLEKLEKLVSRLLMSPNFNRHDLQFALLILAHTKALERLPLRVLQHASTISWGKTLLNPSDNMGLHAIKMFKDAFSQHLLLDISKDSSC</sequence>